<reference evidence="2 3" key="1">
    <citation type="submission" date="2017-03" db="EMBL/GenBank/DDBJ databases">
        <title>Genome of strain Rhizobium sp. CNPSo 668.</title>
        <authorList>
            <person name="Ribeiro R."/>
        </authorList>
    </citation>
    <scope>NUCLEOTIDE SEQUENCE [LARGE SCALE GENOMIC DNA]</scope>
    <source>
        <strain evidence="2 3">CNPSo 668</strain>
    </source>
</reference>
<comment type="caution">
    <text evidence="2">The sequence shown here is derived from an EMBL/GenBank/DDBJ whole genome shotgun (WGS) entry which is preliminary data.</text>
</comment>
<gene>
    <name evidence="2" type="ORF">B5E41_15835</name>
</gene>
<dbReference type="RefSeq" id="WP_088395078.1">
    <property type="nucleotide sequence ID" value="NZ_MXPU01000009.1"/>
</dbReference>
<evidence type="ECO:0000313" key="2">
    <source>
        <dbReference type="EMBL" id="OWO94140.1"/>
    </source>
</evidence>
<name>A0A246DUW8_9HYPH</name>
<proteinExistence type="predicted"/>
<evidence type="ECO:0000313" key="3">
    <source>
        <dbReference type="Proteomes" id="UP000197269"/>
    </source>
</evidence>
<organism evidence="2 3">
    <name type="scientific">Rhizobium esperanzae</name>
    <dbReference type="NCBI Taxonomy" id="1967781"/>
    <lineage>
        <taxon>Bacteria</taxon>
        <taxon>Pseudomonadati</taxon>
        <taxon>Pseudomonadota</taxon>
        <taxon>Alphaproteobacteria</taxon>
        <taxon>Hyphomicrobiales</taxon>
        <taxon>Rhizobiaceae</taxon>
        <taxon>Rhizobium/Agrobacterium group</taxon>
        <taxon>Rhizobium</taxon>
    </lineage>
</organism>
<dbReference type="Proteomes" id="UP000197269">
    <property type="component" value="Unassembled WGS sequence"/>
</dbReference>
<dbReference type="AlphaFoldDB" id="A0A246DUW8"/>
<feature type="region of interest" description="Disordered" evidence="1">
    <location>
        <begin position="40"/>
        <end position="68"/>
    </location>
</feature>
<evidence type="ECO:0000256" key="1">
    <source>
        <dbReference type="SAM" id="MobiDB-lite"/>
    </source>
</evidence>
<accession>A0A246DUW8</accession>
<protein>
    <submittedName>
        <fullName evidence="2">Uncharacterized protein</fullName>
    </submittedName>
</protein>
<sequence>MREGKADGDQKPDLLAQYRPVAIRAVAAAFTLKRDKPNARPLRETEYSGPIITDDATWDDEPGVPFIR</sequence>
<dbReference type="EMBL" id="MXPU01000009">
    <property type="protein sequence ID" value="OWO94140.1"/>
    <property type="molecule type" value="Genomic_DNA"/>
</dbReference>